<dbReference type="GO" id="GO:0016020">
    <property type="term" value="C:membrane"/>
    <property type="evidence" value="ECO:0007669"/>
    <property type="project" value="InterPro"/>
</dbReference>
<evidence type="ECO:0000313" key="2">
    <source>
        <dbReference type="Proteomes" id="UP000586067"/>
    </source>
</evidence>
<dbReference type="InterPro" id="IPR043148">
    <property type="entry name" value="TagF_C"/>
</dbReference>
<name>A0A847RAA7_9GAMM</name>
<evidence type="ECO:0008006" key="3">
    <source>
        <dbReference type="Google" id="ProtNLM"/>
    </source>
</evidence>
<proteinExistence type="predicted"/>
<dbReference type="Proteomes" id="UP000586067">
    <property type="component" value="Unassembled WGS sequence"/>
</dbReference>
<accession>A0A847RAA7</accession>
<gene>
    <name evidence="1" type="ORF">HGG82_15315</name>
</gene>
<dbReference type="Pfam" id="PF04464">
    <property type="entry name" value="Glyphos_transf"/>
    <property type="match status" value="1"/>
</dbReference>
<keyword evidence="2" id="KW-1185">Reference proteome</keyword>
<evidence type="ECO:0000313" key="1">
    <source>
        <dbReference type="EMBL" id="NLQ18976.1"/>
    </source>
</evidence>
<dbReference type="GO" id="GO:0047355">
    <property type="term" value="F:CDP-glycerol glycerophosphotransferase activity"/>
    <property type="evidence" value="ECO:0007669"/>
    <property type="project" value="InterPro"/>
</dbReference>
<organism evidence="1 2">
    <name type="scientific">Marinomonas profundi</name>
    <dbReference type="NCBI Taxonomy" id="2726122"/>
    <lineage>
        <taxon>Bacteria</taxon>
        <taxon>Pseudomonadati</taxon>
        <taxon>Pseudomonadota</taxon>
        <taxon>Gammaproteobacteria</taxon>
        <taxon>Oceanospirillales</taxon>
        <taxon>Oceanospirillaceae</taxon>
        <taxon>Marinomonas</taxon>
    </lineage>
</organism>
<dbReference type="RefSeq" id="WP_168827235.1">
    <property type="nucleotide sequence ID" value="NZ_CP073013.1"/>
</dbReference>
<dbReference type="SUPFAM" id="SSF53756">
    <property type="entry name" value="UDP-Glycosyltransferase/glycogen phosphorylase"/>
    <property type="match status" value="1"/>
</dbReference>
<comment type="caution">
    <text evidence="1">The sequence shown here is derived from an EMBL/GenBank/DDBJ whole genome shotgun (WGS) entry which is preliminary data.</text>
</comment>
<dbReference type="InterPro" id="IPR007554">
    <property type="entry name" value="Glycerophosphate_synth"/>
</dbReference>
<sequence>MLRKIFRSSINIFKQLFNPLKVKLLDNPRKRKLAQHMQHKHQQLLSSIKGKEKIKVVFLAIHKSVWKVDPVFRKMLEDPYFEPEILVCPYTLYGEERMLEDMDKTFTFFKEKGYPVLKSLNSDGTWLGLSEIKPDIVFFTNPHNLTRKEYYEDAYLNYLSCYVPYFYLVTSHGNDQSLYNHLFHNLMWKIFMPHSDSMNLARVVSSNDGMNCVLTGYPACESLFENNLVACPWKKAQNKFKIIYAPHHTIENAELQLSNFLIYAELMLDLVDSYKENVQWAFKPHPILKSKLYNHPDWGKEKTDKYYRMWSDGECSQLDEGEYDDLFISSDAIIHDCGSFLAEYLYLKKPVLYLLNPNTRNNLNGFGLSALACCKHGVNKLSIINFVDFVIDNNRKEVDNAPINNFHDVNIKPFFSGGGPSDKIINELRMLL</sequence>
<dbReference type="EMBL" id="JABAEK010000024">
    <property type="protein sequence ID" value="NLQ18976.1"/>
    <property type="molecule type" value="Genomic_DNA"/>
</dbReference>
<protein>
    <recommendedName>
        <fullName evidence="3">CDP-glycerol--glycerophosphate glycerophosphotransferase</fullName>
    </recommendedName>
</protein>
<dbReference type="Gene3D" id="3.40.50.12580">
    <property type="match status" value="1"/>
</dbReference>
<dbReference type="AlphaFoldDB" id="A0A847RAA7"/>
<reference evidence="1 2" key="1">
    <citation type="submission" date="2020-04" db="EMBL/GenBank/DDBJ databases">
        <title>Marinomonas sp. M1K-6 isolated from the deep seawater of the Mariana Trench.</title>
        <authorList>
            <person name="Li Y."/>
        </authorList>
    </citation>
    <scope>NUCLEOTIDE SEQUENCE [LARGE SCALE GENOMIC DNA]</scope>
    <source>
        <strain evidence="1 2">M1K-6</strain>
    </source>
</reference>